<reference evidence="2 3" key="1">
    <citation type="journal article" date="2018" name="Int. J. Syst. Evol. Microbiol.">
        <title>Uliginosibacterium sediminicola sp. nov., isolated from freshwater sediment.</title>
        <authorList>
            <person name="Hwang W.M."/>
            <person name="Kim S.M."/>
            <person name="Kang K."/>
            <person name="Ahn T.Y."/>
        </authorList>
    </citation>
    <scope>NUCLEOTIDE SEQUENCE [LARGE SCALE GENOMIC DNA]</scope>
    <source>
        <strain evidence="2 3">M1-21</strain>
    </source>
</reference>
<evidence type="ECO:0000313" key="2">
    <source>
        <dbReference type="EMBL" id="MEN3068903.1"/>
    </source>
</evidence>
<evidence type="ECO:0000313" key="3">
    <source>
        <dbReference type="Proteomes" id="UP001410394"/>
    </source>
</evidence>
<evidence type="ECO:0000259" key="1">
    <source>
        <dbReference type="Pfam" id="PF16261"/>
    </source>
</evidence>
<dbReference type="NCBIfam" id="TIGR03032">
    <property type="entry name" value="TIGR03032 family protein"/>
    <property type="match status" value="1"/>
</dbReference>
<name>A0ABU9YZF7_9RHOO</name>
<sequence>MTDVGLKSIKAQEEKTAARPQLLPSPGLGEWLKAQGGSLVFSTYQSARVFFLSADDQGKTVAQERIVGSAMGLAVDHDKLWISNQQQAWRFSNIGPRKINTGTEEAPAITEFDAVFMPRWGIFLGPCDTHDLLSQTQHAGRNYELLFVNTNFNCVASIDGHYNFVPVWKPPFISSIGLGDRCHLNGMGAKDGQLAYVTACARTDEPGAWRDSKNGGGVLIDVQANEIIAEGFAMPHSPRWHDGKVWMLNSGNGDFGYVDPATGKFEPILLCPGFARGLSIIGNDAVIALSRLRPNTFASGLPIKERLESQHIEQRCGLLVVDLSTGKIKHWLTIEGITELYDVAFLPEIKRPYTPGFSEPDKHRVLLNIPNTAEFPLELKLPQATPAAEAGAQ</sequence>
<dbReference type="EMBL" id="JBDIVE010000004">
    <property type="protein sequence ID" value="MEN3068903.1"/>
    <property type="molecule type" value="Genomic_DNA"/>
</dbReference>
<dbReference type="SUPFAM" id="SSF63825">
    <property type="entry name" value="YWTD domain"/>
    <property type="match status" value="1"/>
</dbReference>
<dbReference type="InterPro" id="IPR017481">
    <property type="entry name" value="CHP03032"/>
</dbReference>
<accession>A0ABU9YZF7</accession>
<dbReference type="RefSeq" id="WP_345919670.1">
    <property type="nucleotide sequence ID" value="NZ_JBDIVE010000004.1"/>
</dbReference>
<feature type="domain" description="Conserved hypothetical protein CHP03032" evidence="1">
    <location>
        <begin position="28"/>
        <end position="353"/>
    </location>
</feature>
<keyword evidence="3" id="KW-1185">Reference proteome</keyword>
<dbReference type="Proteomes" id="UP001410394">
    <property type="component" value="Unassembled WGS sequence"/>
</dbReference>
<organism evidence="2 3">
    <name type="scientific">Uliginosibacterium sediminicola</name>
    <dbReference type="NCBI Taxonomy" id="2024550"/>
    <lineage>
        <taxon>Bacteria</taxon>
        <taxon>Pseudomonadati</taxon>
        <taxon>Pseudomonadota</taxon>
        <taxon>Betaproteobacteria</taxon>
        <taxon>Rhodocyclales</taxon>
        <taxon>Zoogloeaceae</taxon>
        <taxon>Uliginosibacterium</taxon>
    </lineage>
</organism>
<comment type="caution">
    <text evidence="2">The sequence shown here is derived from an EMBL/GenBank/DDBJ whole genome shotgun (WGS) entry which is preliminary data.</text>
</comment>
<proteinExistence type="predicted"/>
<dbReference type="Pfam" id="PF16261">
    <property type="entry name" value="DUF4915"/>
    <property type="match status" value="1"/>
</dbReference>
<gene>
    <name evidence="2" type="ORF">ABDB84_10465</name>
</gene>
<protein>
    <submittedName>
        <fullName evidence="2">TIGR03032 family protein</fullName>
    </submittedName>
</protein>